<organism evidence="1 2">
    <name type="scientific">Vibrio viridaestus</name>
    <dbReference type="NCBI Taxonomy" id="2487322"/>
    <lineage>
        <taxon>Bacteria</taxon>
        <taxon>Pseudomonadati</taxon>
        <taxon>Pseudomonadota</taxon>
        <taxon>Gammaproteobacteria</taxon>
        <taxon>Vibrionales</taxon>
        <taxon>Vibrionaceae</taxon>
        <taxon>Vibrio</taxon>
    </lineage>
</organism>
<name>A0A3N9TM83_9VIBR</name>
<sequence length="145" mass="16604">MQNKSKDTVRLFVSRHLNDMERQGLLLSSGVRRKKVFRITKLYEQLGKATNIAVDNKTRVEPIERTIPEGKSYLSELVKIKSRLNAELTILIAEMDEYRSIMTQFPQTQTKVQKLHEESTQQSATLTGKITAITKTIELLKQEAA</sequence>
<evidence type="ECO:0000313" key="1">
    <source>
        <dbReference type="EMBL" id="RQW65211.1"/>
    </source>
</evidence>
<keyword evidence="2" id="KW-1185">Reference proteome</keyword>
<accession>A0A3N9TM83</accession>
<dbReference type="AlphaFoldDB" id="A0A3N9TM83"/>
<proteinExistence type="predicted"/>
<dbReference type="Proteomes" id="UP000281112">
    <property type="component" value="Unassembled WGS sequence"/>
</dbReference>
<evidence type="ECO:0000313" key="2">
    <source>
        <dbReference type="Proteomes" id="UP000281112"/>
    </source>
</evidence>
<dbReference type="EMBL" id="RJVQ01000001">
    <property type="protein sequence ID" value="RQW65211.1"/>
    <property type="molecule type" value="Genomic_DNA"/>
</dbReference>
<gene>
    <name evidence="1" type="ORF">EES38_03685</name>
</gene>
<protein>
    <submittedName>
        <fullName evidence="1">Uncharacterized protein</fullName>
    </submittedName>
</protein>
<reference evidence="1 2" key="1">
    <citation type="submission" date="2018-11" db="EMBL/GenBank/DDBJ databases">
        <title>Vibrio LJC006 sp. nov., isolated from seawater during the bloom of the enteromorpha.</title>
        <authorList>
            <person name="Liang J."/>
        </authorList>
    </citation>
    <scope>NUCLEOTIDE SEQUENCE [LARGE SCALE GENOMIC DNA]</scope>
    <source>
        <strain evidence="1 2">LJC006</strain>
    </source>
</reference>
<dbReference type="OrthoDB" id="5906034at2"/>
<comment type="caution">
    <text evidence="1">The sequence shown here is derived from an EMBL/GenBank/DDBJ whole genome shotgun (WGS) entry which is preliminary data.</text>
</comment>